<comment type="similarity">
    <text evidence="2">Belongs to the mitochondrion-specific ribosomal protein mS33 family.</text>
</comment>
<dbReference type="Proteomes" id="UP001516023">
    <property type="component" value="Unassembled WGS sequence"/>
</dbReference>
<keyword evidence="9" id="KW-1185">Reference proteome</keyword>
<dbReference type="EMBL" id="JABMIG020000216">
    <property type="protein sequence ID" value="KAL3785368.1"/>
    <property type="molecule type" value="Genomic_DNA"/>
</dbReference>
<comment type="subcellular location">
    <subcellularLocation>
        <location evidence="1">Mitochondrion</location>
    </subcellularLocation>
</comment>
<proteinExistence type="inferred from homology"/>
<protein>
    <recommendedName>
        <fullName evidence="6">Small ribosomal subunit protein mS33</fullName>
    </recommendedName>
</protein>
<evidence type="ECO:0000256" key="5">
    <source>
        <dbReference type="ARBA" id="ARBA00023274"/>
    </source>
</evidence>
<evidence type="ECO:0000256" key="1">
    <source>
        <dbReference type="ARBA" id="ARBA00004173"/>
    </source>
</evidence>
<dbReference type="Pfam" id="PF08293">
    <property type="entry name" value="MRP-S33"/>
    <property type="match status" value="1"/>
</dbReference>
<name>A0ABD3PBG1_9STRA</name>
<comment type="caution">
    <text evidence="8">The sequence shown here is derived from an EMBL/GenBank/DDBJ whole genome shotgun (WGS) entry which is preliminary data.</text>
</comment>
<organism evidence="8 9">
    <name type="scientific">Cyclotella cryptica</name>
    <dbReference type="NCBI Taxonomy" id="29204"/>
    <lineage>
        <taxon>Eukaryota</taxon>
        <taxon>Sar</taxon>
        <taxon>Stramenopiles</taxon>
        <taxon>Ochrophyta</taxon>
        <taxon>Bacillariophyta</taxon>
        <taxon>Coscinodiscophyceae</taxon>
        <taxon>Thalassiosirophycidae</taxon>
        <taxon>Stephanodiscales</taxon>
        <taxon>Stephanodiscaceae</taxon>
        <taxon>Cyclotella</taxon>
    </lineage>
</organism>
<keyword evidence="3" id="KW-0689">Ribosomal protein</keyword>
<evidence type="ECO:0000256" key="4">
    <source>
        <dbReference type="ARBA" id="ARBA00023128"/>
    </source>
</evidence>
<feature type="region of interest" description="Disordered" evidence="7">
    <location>
        <begin position="65"/>
        <end position="91"/>
    </location>
</feature>
<keyword evidence="5" id="KW-0687">Ribonucleoprotein</keyword>
<evidence type="ECO:0000313" key="9">
    <source>
        <dbReference type="Proteomes" id="UP001516023"/>
    </source>
</evidence>
<accession>A0ABD3PBG1</accession>
<feature type="compositionally biased region" description="Basic residues" evidence="7">
    <location>
        <begin position="69"/>
        <end position="91"/>
    </location>
</feature>
<reference evidence="8 9" key="1">
    <citation type="journal article" date="2020" name="G3 (Bethesda)">
        <title>Improved Reference Genome for Cyclotella cryptica CCMP332, a Model for Cell Wall Morphogenesis, Salinity Adaptation, and Lipid Production in Diatoms (Bacillariophyta).</title>
        <authorList>
            <person name="Roberts W.R."/>
            <person name="Downey K.M."/>
            <person name="Ruck E.C."/>
            <person name="Traller J.C."/>
            <person name="Alverson A.J."/>
        </authorList>
    </citation>
    <scope>NUCLEOTIDE SEQUENCE [LARGE SCALE GENOMIC DNA]</scope>
    <source>
        <strain evidence="8 9">CCMP332</strain>
    </source>
</reference>
<evidence type="ECO:0000256" key="7">
    <source>
        <dbReference type="SAM" id="MobiDB-lite"/>
    </source>
</evidence>
<dbReference type="PANTHER" id="PTHR13362:SF2">
    <property type="entry name" value="SMALL RIBOSOMAL SUBUNIT PROTEIN MS33"/>
    <property type="match status" value="1"/>
</dbReference>
<gene>
    <name evidence="8" type="ORF">HJC23_011051</name>
</gene>
<evidence type="ECO:0000313" key="8">
    <source>
        <dbReference type="EMBL" id="KAL3785368.1"/>
    </source>
</evidence>
<dbReference type="GO" id="GO:1990904">
    <property type="term" value="C:ribonucleoprotein complex"/>
    <property type="evidence" value="ECO:0007669"/>
    <property type="project" value="UniProtKB-KW"/>
</dbReference>
<evidence type="ECO:0000256" key="6">
    <source>
        <dbReference type="ARBA" id="ARBA00035132"/>
    </source>
</evidence>
<dbReference type="AlphaFoldDB" id="A0ABD3PBG1"/>
<dbReference type="GO" id="GO:0005739">
    <property type="term" value="C:mitochondrion"/>
    <property type="evidence" value="ECO:0007669"/>
    <property type="project" value="UniProtKB-SubCell"/>
</dbReference>
<dbReference type="PANTHER" id="PTHR13362">
    <property type="entry name" value="MITOCHONDRIAL RIBOSOMAL PROTEIN S33"/>
    <property type="match status" value="1"/>
</dbReference>
<dbReference type="GO" id="GO:0005840">
    <property type="term" value="C:ribosome"/>
    <property type="evidence" value="ECO:0007669"/>
    <property type="project" value="UniProtKB-KW"/>
</dbReference>
<dbReference type="InterPro" id="IPR013219">
    <property type="entry name" value="Ribosomal_mS33"/>
</dbReference>
<evidence type="ECO:0000256" key="2">
    <source>
        <dbReference type="ARBA" id="ARBA00008970"/>
    </source>
</evidence>
<evidence type="ECO:0000256" key="3">
    <source>
        <dbReference type="ARBA" id="ARBA00022980"/>
    </source>
</evidence>
<keyword evidence="4" id="KW-0496">Mitochondrion</keyword>
<sequence length="91" mass="10214">MASRAARIAAVAREIFGTLPNRNARSGAQILKRPLVGAYHARWYMEPIEPFARATNPLYTSELQERRTAKLQKLRQRGKGPPKKGAGKRSK</sequence>